<comment type="caution">
    <text evidence="1">The sequence shown here is derived from an EMBL/GenBank/DDBJ whole genome shotgun (WGS) entry which is preliminary data.</text>
</comment>
<organism evidence="1 2">
    <name type="scientific">Aliarcobacter cibarius</name>
    <dbReference type="NCBI Taxonomy" id="255507"/>
    <lineage>
        <taxon>Bacteria</taxon>
        <taxon>Pseudomonadati</taxon>
        <taxon>Campylobacterota</taxon>
        <taxon>Epsilonproteobacteria</taxon>
        <taxon>Campylobacterales</taxon>
        <taxon>Arcobacteraceae</taxon>
        <taxon>Aliarcobacter</taxon>
    </lineage>
</organism>
<reference evidence="1 2" key="1">
    <citation type="submission" date="2019-05" db="EMBL/GenBank/DDBJ databases">
        <title>Arcobacter cibarius and Arcobacter thereius providing challenges in identification an antibiotic susceptibility and Quinolone resistance.</title>
        <authorList>
            <person name="Busch A."/>
            <person name="Hanel I."/>
            <person name="Hotzel H."/>
            <person name="Tomaso H."/>
        </authorList>
    </citation>
    <scope>NUCLEOTIDE SEQUENCE [LARGE SCALE GENOMIC DNA]</scope>
    <source>
        <strain evidence="1 2">16CS0831-2</strain>
    </source>
</reference>
<accession>A0ABY2V4Q3</accession>
<dbReference type="Proteomes" id="UP000305417">
    <property type="component" value="Unassembled WGS sequence"/>
</dbReference>
<proteinExistence type="predicted"/>
<evidence type="ECO:0000313" key="2">
    <source>
        <dbReference type="Proteomes" id="UP000305417"/>
    </source>
</evidence>
<name>A0ABY2V4Q3_9BACT</name>
<keyword evidence="2" id="KW-1185">Reference proteome</keyword>
<evidence type="ECO:0000313" key="1">
    <source>
        <dbReference type="EMBL" id="TLS99909.1"/>
    </source>
</evidence>
<dbReference type="RefSeq" id="WP_138108663.1">
    <property type="nucleotide sequence ID" value="NZ_VBUC01000009.1"/>
</dbReference>
<dbReference type="EMBL" id="VBUC01000009">
    <property type="protein sequence ID" value="TLS99909.1"/>
    <property type="molecule type" value="Genomic_DNA"/>
</dbReference>
<protein>
    <submittedName>
        <fullName evidence="1">Uncharacterized protein</fullName>
    </submittedName>
</protein>
<sequence length="122" mass="14932">MKRNLSKEEKEYQLKMIREFDMTRSSCANMKCITRKSYKELLIELNEDRAILKSMQDNYYDLKPTQIKSFFSHSKNSLVLAHTFIRTLYSQNVNKKTNRMFMKTARRFKDWYEENKIEKKHE</sequence>
<gene>
    <name evidence="1" type="ORF">FE247_05100</name>
</gene>